<dbReference type="AlphaFoldDB" id="A0A0K6GW35"/>
<protein>
    <recommendedName>
        <fullName evidence="10">Periplasmic chaperone PpiD</fullName>
    </recommendedName>
    <alternativeName>
        <fullName evidence="11">Periplasmic folding chaperone</fullName>
    </alternativeName>
</protein>
<dbReference type="Gene3D" id="3.10.50.40">
    <property type="match status" value="1"/>
</dbReference>
<feature type="transmembrane region" description="Helical" evidence="13">
    <location>
        <begin position="12"/>
        <end position="32"/>
    </location>
</feature>
<evidence type="ECO:0000256" key="7">
    <source>
        <dbReference type="ARBA" id="ARBA00023186"/>
    </source>
</evidence>
<dbReference type="InterPro" id="IPR046357">
    <property type="entry name" value="PPIase_dom_sf"/>
</dbReference>
<evidence type="ECO:0000256" key="11">
    <source>
        <dbReference type="ARBA" id="ARBA00042775"/>
    </source>
</evidence>
<evidence type="ECO:0000256" key="10">
    <source>
        <dbReference type="ARBA" id="ARBA00040743"/>
    </source>
</evidence>
<dbReference type="Proteomes" id="UP000243535">
    <property type="component" value="Unassembled WGS sequence"/>
</dbReference>
<dbReference type="PROSITE" id="PS01096">
    <property type="entry name" value="PPIC_PPIASE_1"/>
    <property type="match status" value="1"/>
</dbReference>
<proteinExistence type="inferred from homology"/>
<evidence type="ECO:0000256" key="4">
    <source>
        <dbReference type="ARBA" id="ARBA00022692"/>
    </source>
</evidence>
<evidence type="ECO:0000256" key="3">
    <source>
        <dbReference type="ARBA" id="ARBA00022519"/>
    </source>
</evidence>
<dbReference type="Pfam" id="PF13624">
    <property type="entry name" value="SurA_N_3"/>
    <property type="match status" value="1"/>
</dbReference>
<dbReference type="SUPFAM" id="SSF54534">
    <property type="entry name" value="FKBP-like"/>
    <property type="match status" value="1"/>
</dbReference>
<dbReference type="PANTHER" id="PTHR47529">
    <property type="entry name" value="PEPTIDYL-PROLYL CIS-TRANS ISOMERASE D"/>
    <property type="match status" value="1"/>
</dbReference>
<keyword evidence="8 12" id="KW-0413">Isomerase</keyword>
<accession>A0A0K6GW35</accession>
<evidence type="ECO:0000256" key="5">
    <source>
        <dbReference type="ARBA" id="ARBA00022989"/>
    </source>
</evidence>
<keyword evidence="2" id="KW-1003">Cell membrane</keyword>
<keyword evidence="16" id="KW-1185">Reference proteome</keyword>
<feature type="domain" description="PpiC" evidence="14">
    <location>
        <begin position="246"/>
        <end position="349"/>
    </location>
</feature>
<evidence type="ECO:0000256" key="9">
    <source>
        <dbReference type="ARBA" id="ARBA00038408"/>
    </source>
</evidence>
<dbReference type="GO" id="GO:0003755">
    <property type="term" value="F:peptidyl-prolyl cis-trans isomerase activity"/>
    <property type="evidence" value="ECO:0007669"/>
    <property type="project" value="UniProtKB-KW"/>
</dbReference>
<dbReference type="PANTHER" id="PTHR47529:SF1">
    <property type="entry name" value="PERIPLASMIC CHAPERONE PPID"/>
    <property type="match status" value="1"/>
</dbReference>
<dbReference type="SUPFAM" id="SSF109998">
    <property type="entry name" value="Triger factor/SurA peptide-binding domain-like"/>
    <property type="match status" value="1"/>
</dbReference>
<evidence type="ECO:0000256" key="13">
    <source>
        <dbReference type="SAM" id="Phobius"/>
    </source>
</evidence>
<dbReference type="OrthoDB" id="9812372at2"/>
<organism evidence="15 16">
    <name type="scientific">Gulbenkiania indica</name>
    <dbReference type="NCBI Taxonomy" id="375574"/>
    <lineage>
        <taxon>Bacteria</taxon>
        <taxon>Pseudomonadati</taxon>
        <taxon>Pseudomonadota</taxon>
        <taxon>Betaproteobacteria</taxon>
        <taxon>Neisseriales</taxon>
        <taxon>Chromobacteriaceae</taxon>
        <taxon>Gulbenkiania</taxon>
    </lineage>
</organism>
<keyword evidence="12" id="KW-0697">Rotamase</keyword>
<evidence type="ECO:0000256" key="1">
    <source>
        <dbReference type="ARBA" id="ARBA00004382"/>
    </source>
</evidence>
<dbReference type="GO" id="GO:0005886">
    <property type="term" value="C:plasma membrane"/>
    <property type="evidence" value="ECO:0007669"/>
    <property type="project" value="UniProtKB-SubCell"/>
</dbReference>
<comment type="subcellular location">
    <subcellularLocation>
        <location evidence="1">Cell inner membrane</location>
        <topology evidence="1">Single-pass type II membrane protein</topology>
        <orientation evidence="1">Periplasmic side</orientation>
    </subcellularLocation>
</comment>
<evidence type="ECO:0000259" key="14">
    <source>
        <dbReference type="PROSITE" id="PS50198"/>
    </source>
</evidence>
<comment type="similarity">
    <text evidence="9">Belongs to the PpiD chaperone family.</text>
</comment>
<keyword evidence="7" id="KW-0143">Chaperone</keyword>
<evidence type="ECO:0000313" key="15">
    <source>
        <dbReference type="EMBL" id="CUA82718.1"/>
    </source>
</evidence>
<dbReference type="Pfam" id="PF00639">
    <property type="entry name" value="Rotamase"/>
    <property type="match status" value="1"/>
</dbReference>
<dbReference type="PROSITE" id="PS50198">
    <property type="entry name" value="PPIC_PPIASE_2"/>
    <property type="match status" value="1"/>
</dbReference>
<keyword evidence="4 13" id="KW-0812">Transmembrane</keyword>
<evidence type="ECO:0000256" key="2">
    <source>
        <dbReference type="ARBA" id="ARBA00022475"/>
    </source>
</evidence>
<dbReference type="InterPro" id="IPR052029">
    <property type="entry name" value="PpiD_chaperone"/>
</dbReference>
<dbReference type="Gene3D" id="1.10.4030.10">
    <property type="entry name" value="Porin chaperone SurA, peptide-binding domain"/>
    <property type="match status" value="1"/>
</dbReference>
<gene>
    <name evidence="15" type="ORF">Ga0061063_1423</name>
</gene>
<evidence type="ECO:0000313" key="16">
    <source>
        <dbReference type="Proteomes" id="UP000243535"/>
    </source>
</evidence>
<evidence type="ECO:0000256" key="6">
    <source>
        <dbReference type="ARBA" id="ARBA00023136"/>
    </source>
</evidence>
<dbReference type="STRING" id="375574.GCA_001418035_01215"/>
<dbReference type="EMBL" id="CYHA01000002">
    <property type="protein sequence ID" value="CUA82718.1"/>
    <property type="molecule type" value="Genomic_DNA"/>
</dbReference>
<keyword evidence="3" id="KW-0997">Cell inner membrane</keyword>
<dbReference type="InterPro" id="IPR023058">
    <property type="entry name" value="PPIase_PpiC_CS"/>
</dbReference>
<evidence type="ECO:0000256" key="8">
    <source>
        <dbReference type="ARBA" id="ARBA00023235"/>
    </source>
</evidence>
<sequence>MFEFVENNKLAIKVILGAIALTFVGFGVGSYSSVVEDPYLAKVGHAKIVKQDLDRALEGRPADAAVRQAVLENLIRQELLLAASGDAHVAVSPEQLRQAIASIPAFQDNGKFSQAKYKEFLANRYPSPAAFEAQVRRDLLLQGALAPFANEQLVSGALLSRLGQVMGETRFVSRAVFNPTDYMTQAKVDDAAVKAFYQANTKRFQAPEAVRLEYVMLTQEALAEAQTVTDAEVQQYYDQHRNELASEERRVAHILLAVPKDAPAAARAKVRAEAEALLKEVRANPGRFGELAKARSQDPGSAANGGDLGFFGKGMMVKPFEDVAFRMKPGQISEAVETEFGYHILRLEEVKGADLAKLKPEIEMKLKRQKAAGLFRSQNEKLAELAYQQPNSLKAVAEGLKLEIQTSDWVGRGAQGAQGVLASPKVLEAAFSDDVIKGKHNSEPVEAANGVMVVVRAKEHRPARQLPFAEVQDAIRQELLAKESAKLAEKQGEAVLAALRQGTQPAGLPAFGQPLSISRRALGDLGLNEVRAVFAVSSGKLPGYAGVKRDNGTYVIYRVEKVEAGQASQPQEKAQLSQVVSEMYANAQVAAYLESLRQKYPVVMGKLATEQ</sequence>
<dbReference type="RefSeq" id="WP_055433706.1">
    <property type="nucleotide sequence ID" value="NZ_CYHA01000002.1"/>
</dbReference>
<name>A0A0K6GW35_9NEIS</name>
<keyword evidence="6 13" id="KW-0472">Membrane</keyword>
<dbReference type="InterPro" id="IPR027304">
    <property type="entry name" value="Trigger_fact/SurA_dom_sf"/>
</dbReference>
<reference evidence="16" key="1">
    <citation type="submission" date="2015-08" db="EMBL/GenBank/DDBJ databases">
        <authorList>
            <person name="Varghese N."/>
        </authorList>
    </citation>
    <scope>NUCLEOTIDE SEQUENCE [LARGE SCALE GENOMIC DNA]</scope>
    <source>
        <strain evidence="16">DSM 17901</strain>
    </source>
</reference>
<keyword evidence="5 13" id="KW-1133">Transmembrane helix</keyword>
<dbReference type="InterPro" id="IPR000297">
    <property type="entry name" value="PPIase_PpiC"/>
</dbReference>
<evidence type="ECO:0000256" key="12">
    <source>
        <dbReference type="PROSITE-ProRule" id="PRU00278"/>
    </source>
</evidence>